<dbReference type="InterPro" id="IPR018392">
    <property type="entry name" value="LysM"/>
</dbReference>
<feature type="compositionally biased region" description="Low complexity" evidence="10">
    <location>
        <begin position="149"/>
        <end position="165"/>
    </location>
</feature>
<feature type="domain" description="LysM" evidence="12">
    <location>
        <begin position="428"/>
        <end position="471"/>
    </location>
</feature>
<evidence type="ECO:0000256" key="1">
    <source>
        <dbReference type="ARBA" id="ARBA00001561"/>
    </source>
</evidence>
<dbReference type="InterPro" id="IPR021731">
    <property type="entry name" value="AMIN_dom"/>
</dbReference>
<evidence type="ECO:0000256" key="7">
    <source>
        <dbReference type="ARBA" id="ARBA00022801"/>
    </source>
</evidence>
<dbReference type="FunFam" id="3.40.630.40:FF:000001">
    <property type="entry name" value="N-acetylmuramoyl-L-alanine amidase"/>
    <property type="match status" value="1"/>
</dbReference>
<dbReference type="Pfam" id="PF11741">
    <property type="entry name" value="AMIN"/>
    <property type="match status" value="1"/>
</dbReference>
<dbReference type="GO" id="GO:0030288">
    <property type="term" value="C:outer membrane-bounded periplasmic space"/>
    <property type="evidence" value="ECO:0007669"/>
    <property type="project" value="TreeGrafter"/>
</dbReference>
<dbReference type="Pfam" id="PF01476">
    <property type="entry name" value="LysM"/>
    <property type="match status" value="1"/>
</dbReference>
<evidence type="ECO:0000256" key="2">
    <source>
        <dbReference type="ARBA" id="ARBA00004418"/>
    </source>
</evidence>
<keyword evidence="8" id="KW-0961">Cell wall biogenesis/degradation</keyword>
<dbReference type="InterPro" id="IPR002508">
    <property type="entry name" value="MurNAc-LAA_cat"/>
</dbReference>
<evidence type="ECO:0000256" key="9">
    <source>
        <dbReference type="ARBA" id="ARBA00074581"/>
    </source>
</evidence>
<keyword evidence="5 11" id="KW-0732">Signal</keyword>
<comment type="subcellular location">
    <subcellularLocation>
        <location evidence="2">Periplasm</location>
    </subcellularLocation>
</comment>
<comment type="caution">
    <text evidence="13">The sequence shown here is derived from an EMBL/GenBank/DDBJ whole genome shotgun (WGS) entry which is preliminary data.</text>
</comment>
<dbReference type="Gene3D" id="3.10.350.10">
    <property type="entry name" value="LysM domain"/>
    <property type="match status" value="1"/>
</dbReference>
<dbReference type="GO" id="GO:0071555">
    <property type="term" value="P:cell wall organization"/>
    <property type="evidence" value="ECO:0007669"/>
    <property type="project" value="UniProtKB-KW"/>
</dbReference>
<reference evidence="13 14" key="1">
    <citation type="submission" date="2020-08" db="EMBL/GenBank/DDBJ databases">
        <title>Oceanospirillum sp. nov. isolated from marine sediment.</title>
        <authorList>
            <person name="Ji X."/>
        </authorList>
    </citation>
    <scope>NUCLEOTIDE SEQUENCE [LARGE SCALE GENOMIC DNA]</scope>
    <source>
        <strain evidence="13 14">D5</strain>
    </source>
</reference>
<dbReference type="SMART" id="SM00257">
    <property type="entry name" value="LysM"/>
    <property type="match status" value="1"/>
</dbReference>
<gene>
    <name evidence="13" type="ORF">H4O21_00050</name>
</gene>
<dbReference type="Gene3D" id="3.40.630.40">
    <property type="entry name" value="Zn-dependent exopeptidases"/>
    <property type="match status" value="1"/>
</dbReference>
<feature type="region of interest" description="Disordered" evidence="10">
    <location>
        <begin position="134"/>
        <end position="182"/>
    </location>
</feature>
<evidence type="ECO:0000313" key="13">
    <source>
        <dbReference type="EMBL" id="MBB1485007.1"/>
    </source>
</evidence>
<evidence type="ECO:0000256" key="3">
    <source>
        <dbReference type="ARBA" id="ARBA00010860"/>
    </source>
</evidence>
<protein>
    <recommendedName>
        <fullName evidence="9">N-acetylmuramoyl-L-alanine amidase AmiC</fullName>
        <ecNumber evidence="4">3.5.1.28</ecNumber>
    </recommendedName>
</protein>
<keyword evidence="14" id="KW-1185">Reference proteome</keyword>
<organism evidence="13 14">
    <name type="scientific">Oceanospirillum sediminis</name>
    <dbReference type="NCBI Taxonomy" id="2760088"/>
    <lineage>
        <taxon>Bacteria</taxon>
        <taxon>Pseudomonadati</taxon>
        <taxon>Pseudomonadota</taxon>
        <taxon>Gammaproteobacteria</taxon>
        <taxon>Oceanospirillales</taxon>
        <taxon>Oceanospirillaceae</taxon>
        <taxon>Oceanospirillum</taxon>
    </lineage>
</organism>
<evidence type="ECO:0000256" key="4">
    <source>
        <dbReference type="ARBA" id="ARBA00011901"/>
    </source>
</evidence>
<evidence type="ECO:0000256" key="6">
    <source>
        <dbReference type="ARBA" id="ARBA00022764"/>
    </source>
</evidence>
<dbReference type="CDD" id="cd00118">
    <property type="entry name" value="LysM"/>
    <property type="match status" value="1"/>
</dbReference>
<comment type="similarity">
    <text evidence="3">Belongs to the N-acetylmuramoyl-L-alanine amidase 3 family.</text>
</comment>
<dbReference type="CDD" id="cd02696">
    <property type="entry name" value="MurNAc-LAA"/>
    <property type="match status" value="1"/>
</dbReference>
<keyword evidence="6" id="KW-0574">Periplasm</keyword>
<name>A0A839IKG8_9GAMM</name>
<evidence type="ECO:0000313" key="14">
    <source>
        <dbReference type="Proteomes" id="UP000565262"/>
    </source>
</evidence>
<dbReference type="EMBL" id="JACJFM010000001">
    <property type="protein sequence ID" value="MBB1485007.1"/>
    <property type="molecule type" value="Genomic_DNA"/>
</dbReference>
<dbReference type="PANTHER" id="PTHR30404">
    <property type="entry name" value="N-ACETYLMURAMOYL-L-ALANINE AMIDASE"/>
    <property type="match status" value="1"/>
</dbReference>
<dbReference type="Proteomes" id="UP000565262">
    <property type="component" value="Unassembled WGS sequence"/>
</dbReference>
<evidence type="ECO:0000256" key="5">
    <source>
        <dbReference type="ARBA" id="ARBA00022729"/>
    </source>
</evidence>
<dbReference type="InterPro" id="IPR036779">
    <property type="entry name" value="LysM_dom_sf"/>
</dbReference>
<sequence length="474" mass="52357">MRVVILFLLCSLMSLLASDVHAVDIEKVRIWPAPDHTRLVFDLDKPIRHNIFTLDKPDRLVIDLDNVVDKASVRKLSVKDTPIRRIRTGIKRGSDMRIVFDLNHKVQPRSFLLKPNKQYGHRLVVDLIYKDKKTSDKSSAPATQPVETPPVSASSRSEPSTASASNQDQRPGGIKSNPKGKRSIIIAVDAGHGGEDPGAIGPGGVREKTVVLAIAKKIQALLNKEQGFKPVMIRTGDYYVGLRARSERARKYRADLLISIHADAFKDSRPRGSSVFALSQRGATSETARWLANSENSADLIGGVSGALTLDDKDKVLAGVLLDLSMQATLSDSLKVGQKVLRAMGKINKLHKRDVEQAGFMVLKSPDIPSILIETGFISNPREAKNLQSQAYQSKMARQITQGIKEYFRNNPPAGTLLAWEKEQNGQKSYVVARGDTLSEIAQRNKISVNSLRKANNLRSDKVFVGQRLRIPRS</sequence>
<dbReference type="EC" id="3.5.1.28" evidence="4"/>
<dbReference type="Pfam" id="PF01520">
    <property type="entry name" value="Amidase_3"/>
    <property type="match status" value="1"/>
</dbReference>
<dbReference type="GO" id="GO:0008745">
    <property type="term" value="F:N-acetylmuramoyl-L-alanine amidase activity"/>
    <property type="evidence" value="ECO:0007669"/>
    <property type="project" value="UniProtKB-EC"/>
</dbReference>
<evidence type="ECO:0000256" key="11">
    <source>
        <dbReference type="SAM" id="SignalP"/>
    </source>
</evidence>
<feature type="signal peptide" evidence="11">
    <location>
        <begin position="1"/>
        <end position="22"/>
    </location>
</feature>
<dbReference type="SMART" id="SM00646">
    <property type="entry name" value="Ami_3"/>
    <property type="match status" value="1"/>
</dbReference>
<evidence type="ECO:0000256" key="10">
    <source>
        <dbReference type="SAM" id="MobiDB-lite"/>
    </source>
</evidence>
<feature type="chain" id="PRO_5033048710" description="N-acetylmuramoyl-L-alanine amidase AmiC" evidence="11">
    <location>
        <begin position="23"/>
        <end position="474"/>
    </location>
</feature>
<evidence type="ECO:0000259" key="12">
    <source>
        <dbReference type="PROSITE" id="PS51782"/>
    </source>
</evidence>
<dbReference type="Gene3D" id="2.60.40.3500">
    <property type="match status" value="1"/>
</dbReference>
<dbReference type="PANTHER" id="PTHR30404:SF0">
    <property type="entry name" value="N-ACETYLMURAMOYL-L-ALANINE AMIDASE AMIC"/>
    <property type="match status" value="1"/>
</dbReference>
<dbReference type="GO" id="GO:0009253">
    <property type="term" value="P:peptidoglycan catabolic process"/>
    <property type="evidence" value="ECO:0007669"/>
    <property type="project" value="InterPro"/>
</dbReference>
<accession>A0A839IKG8</accession>
<proteinExistence type="inferred from homology"/>
<dbReference type="SUPFAM" id="SSF54106">
    <property type="entry name" value="LysM domain"/>
    <property type="match status" value="1"/>
</dbReference>
<feature type="compositionally biased region" description="Polar residues" evidence="10">
    <location>
        <begin position="137"/>
        <end position="146"/>
    </location>
</feature>
<evidence type="ECO:0000256" key="8">
    <source>
        <dbReference type="ARBA" id="ARBA00023316"/>
    </source>
</evidence>
<dbReference type="PROSITE" id="PS51782">
    <property type="entry name" value="LYSM"/>
    <property type="match status" value="1"/>
</dbReference>
<dbReference type="InterPro" id="IPR050695">
    <property type="entry name" value="N-acetylmuramoyl_amidase_3"/>
</dbReference>
<dbReference type="AlphaFoldDB" id="A0A839IKG8"/>
<dbReference type="SUPFAM" id="SSF53187">
    <property type="entry name" value="Zn-dependent exopeptidases"/>
    <property type="match status" value="1"/>
</dbReference>
<comment type="catalytic activity">
    <reaction evidence="1">
        <text>Hydrolyzes the link between N-acetylmuramoyl residues and L-amino acid residues in certain cell-wall glycopeptides.</text>
        <dbReference type="EC" id="3.5.1.28"/>
    </reaction>
</comment>
<keyword evidence="7" id="KW-0378">Hydrolase</keyword>